<organism evidence="1 2">
    <name type="scientific">Faecalibacillus intestinalis</name>
    <dbReference type="NCBI Taxonomy" id="1982626"/>
    <lineage>
        <taxon>Bacteria</taxon>
        <taxon>Bacillati</taxon>
        <taxon>Bacillota</taxon>
        <taxon>Erysipelotrichia</taxon>
        <taxon>Erysipelotrichales</taxon>
        <taxon>Coprobacillaceae</taxon>
        <taxon>Faecalibacillus</taxon>
    </lineage>
</organism>
<dbReference type="Proteomes" id="UP001204814">
    <property type="component" value="Unassembled WGS sequence"/>
</dbReference>
<proteinExistence type="predicted"/>
<dbReference type="RefSeq" id="WP_155522437.1">
    <property type="nucleotide sequence ID" value="NZ_DAWBZG010000028.1"/>
</dbReference>
<reference evidence="1" key="1">
    <citation type="submission" date="2022-06" db="EMBL/GenBank/DDBJ databases">
        <title>Isolation of gut microbiota from human fecal samples.</title>
        <authorList>
            <person name="Pamer E.G."/>
            <person name="Barat B."/>
            <person name="Waligurski E."/>
            <person name="Medina S."/>
            <person name="Paddock L."/>
            <person name="Mostad J."/>
        </authorList>
    </citation>
    <scope>NUCLEOTIDE SEQUENCE</scope>
    <source>
        <strain evidence="1">DFI.6.24</strain>
    </source>
</reference>
<evidence type="ECO:0000313" key="2">
    <source>
        <dbReference type="Proteomes" id="UP001204814"/>
    </source>
</evidence>
<dbReference type="EMBL" id="JANGBO010000002">
    <property type="protein sequence ID" value="MCQ5060985.1"/>
    <property type="molecule type" value="Genomic_DNA"/>
</dbReference>
<sequence length="55" mass="6776">MIYYDLARWEIQLRYRKGMPNFKQDNDDEDVLKKIKRGFFIEQKQERNPLPLSEA</sequence>
<evidence type="ECO:0000313" key="1">
    <source>
        <dbReference type="EMBL" id="MCQ5060985.1"/>
    </source>
</evidence>
<comment type="caution">
    <text evidence="1">The sequence shown here is derived from an EMBL/GenBank/DDBJ whole genome shotgun (WGS) entry which is preliminary data.</text>
</comment>
<accession>A0AAP2UG27</accession>
<name>A0AAP2UG27_9FIRM</name>
<dbReference type="AlphaFoldDB" id="A0AAP2UG27"/>
<protein>
    <submittedName>
        <fullName evidence="1">Uncharacterized protein</fullName>
    </submittedName>
</protein>
<gene>
    <name evidence="1" type="ORF">NE542_03925</name>
</gene>